<evidence type="ECO:0000313" key="1">
    <source>
        <dbReference type="EMBL" id="KAI9899720.1"/>
    </source>
</evidence>
<organism evidence="1 2">
    <name type="scientific">Trichothecium roseum</name>
    <dbReference type="NCBI Taxonomy" id="47278"/>
    <lineage>
        <taxon>Eukaryota</taxon>
        <taxon>Fungi</taxon>
        <taxon>Dikarya</taxon>
        <taxon>Ascomycota</taxon>
        <taxon>Pezizomycotina</taxon>
        <taxon>Sordariomycetes</taxon>
        <taxon>Hypocreomycetidae</taxon>
        <taxon>Hypocreales</taxon>
        <taxon>Hypocreales incertae sedis</taxon>
        <taxon>Trichothecium</taxon>
    </lineage>
</organism>
<comment type="caution">
    <text evidence="1">The sequence shown here is derived from an EMBL/GenBank/DDBJ whole genome shotgun (WGS) entry which is preliminary data.</text>
</comment>
<gene>
    <name evidence="1" type="ORF">N3K66_006181</name>
</gene>
<dbReference type="EMBL" id="CM047944">
    <property type="protein sequence ID" value="KAI9899720.1"/>
    <property type="molecule type" value="Genomic_DNA"/>
</dbReference>
<accession>A0ACC0V2N0</accession>
<evidence type="ECO:0000313" key="2">
    <source>
        <dbReference type="Proteomes" id="UP001163324"/>
    </source>
</evidence>
<proteinExistence type="predicted"/>
<dbReference type="Proteomes" id="UP001163324">
    <property type="component" value="Chromosome 5"/>
</dbReference>
<name>A0ACC0V2N0_9HYPO</name>
<keyword evidence="2" id="KW-1185">Reference proteome</keyword>
<protein>
    <submittedName>
        <fullName evidence="1">Uncharacterized protein</fullName>
    </submittedName>
</protein>
<sequence length="506" mass="56653">MNHHAPFGYPTPPASPSYDNLKCHFQQQQFGARQFASCIPLAPEDRLGKLLEGKLQLTDILGTGAYGVVYLAVDINTGVRYAVKCLSKFNPDGTPLERRQIAYQQREIRLHYRASAHANVVSMLKIMEEADCIYVILEYCPEGDLFQNITERGHYVGKDELSRKAFLQILDAVEHCHKLGIFHRDLKPENILVTDQGETVKLADFGLATSDDRSEDYGCGSTFYMSPECLDPVARKPFYMCAPNDVWSLGVILVNLTCGRNPWKSASFSDSTYRAYARSTDFLKTILPLTDEFNDILARMFHPNPEQRITLSELREKIMACPQLTVSPTMAAAPPSPPATPEHIPDYTCLPEEAIMDDDDCSSPLSPVSSYSDEGSLTSSVSSLDDLDDEFMEDQYPDNMSMDCSQPPIFEPEATKEQPIFHGQEFVSQHYSGPVSAQQPMPLQAPPPPPMAPMAPLCHPQPQPCQPKAFFPLWDVVKYVQQVPIMQHPLSFHQQVPVLPSFHGCF</sequence>
<reference evidence="1" key="1">
    <citation type="submission" date="2022-10" db="EMBL/GenBank/DDBJ databases">
        <title>Complete Genome of Trichothecium roseum strain YXFP-22015, a Plant Pathogen Isolated from Citrus.</title>
        <authorList>
            <person name="Wang Y."/>
            <person name="Zhu L."/>
        </authorList>
    </citation>
    <scope>NUCLEOTIDE SEQUENCE</scope>
    <source>
        <strain evidence="1">YXFP-22015</strain>
    </source>
</reference>